<evidence type="ECO:0000313" key="2">
    <source>
        <dbReference type="EMBL" id="CAG4882874.1"/>
    </source>
</evidence>
<reference evidence="2" key="1">
    <citation type="submission" date="2021-04" db="EMBL/GenBank/DDBJ databases">
        <authorList>
            <person name="Hornung B."/>
        </authorList>
    </citation>
    <scope>NUCLEOTIDE SEQUENCE</scope>
    <source>
        <strain evidence="2">G5G6</strain>
    </source>
</reference>
<sequence length="409" mass="46204">MKRILILVENLPSPFDRRVWQEATTLRQAGYEVSIICPTGHGYELRHEVLQGIHIYRYRLPVEAAGAAGYAIEYAIALAMTFALVCKVLFTRGFDAIHACNPPDLFFLIGGFFKLFGKKFLFDHHDLNPELYEAKFGRRDFFYRLMLRLEYLTFRTADVVISTNESYRRIALERGRVAPERVFVVRSGPSLERMKILPSDPRLKCGRRYLVGYVGVMGRQEGIDYLLHAVQHIVKVSKRMDVHFGLVGGGTSLDEMRQLAESLGIAEFVTFTGRIPDADMLAMLNTADVCVNPDVANDMNDKSTMNKIMEYMALGKPIVQFDLTEGRYSAGSASLYARRNDSTDMADKILSLLDDADLRSRMGALGRARVVNKLAWDYEVPKLLTAYKVLWSTTGSTTRRQEHQSTGAG</sequence>
<dbReference type="EMBL" id="CAJQUM010000001">
    <property type="protein sequence ID" value="CAG4882874.1"/>
    <property type="molecule type" value="Genomic_DNA"/>
</dbReference>
<evidence type="ECO:0000259" key="1">
    <source>
        <dbReference type="Pfam" id="PF13439"/>
    </source>
</evidence>
<dbReference type="PANTHER" id="PTHR12526:SF624">
    <property type="entry name" value="BLR6297 PROTEIN"/>
    <property type="match status" value="1"/>
</dbReference>
<keyword evidence="3" id="KW-1185">Reference proteome</keyword>
<dbReference type="GO" id="GO:0016757">
    <property type="term" value="F:glycosyltransferase activity"/>
    <property type="evidence" value="ECO:0007669"/>
    <property type="project" value="TreeGrafter"/>
</dbReference>
<dbReference type="RefSeq" id="WP_220634901.1">
    <property type="nucleotide sequence ID" value="NZ_CAJQUM010000001.1"/>
</dbReference>
<feature type="domain" description="Glycosyltransferase subfamily 4-like N-terminal" evidence="1">
    <location>
        <begin position="17"/>
        <end position="192"/>
    </location>
</feature>
<dbReference type="Proteomes" id="UP000742786">
    <property type="component" value="Unassembled WGS sequence"/>
</dbReference>
<dbReference type="PANTHER" id="PTHR12526">
    <property type="entry name" value="GLYCOSYLTRANSFERASE"/>
    <property type="match status" value="1"/>
</dbReference>
<proteinExistence type="predicted"/>
<dbReference type="AlphaFoldDB" id="A0A916J5M3"/>
<protein>
    <submittedName>
        <fullName evidence="2">Glycosyltransferase WbuB</fullName>
    </submittedName>
</protein>
<organism evidence="2 3">
    <name type="scientific">Georgfuchsia toluolica</name>
    <dbReference type="NCBI Taxonomy" id="424218"/>
    <lineage>
        <taxon>Bacteria</taxon>
        <taxon>Pseudomonadati</taxon>
        <taxon>Pseudomonadota</taxon>
        <taxon>Betaproteobacteria</taxon>
        <taxon>Nitrosomonadales</taxon>
        <taxon>Sterolibacteriaceae</taxon>
        <taxon>Georgfuchsia</taxon>
    </lineage>
</organism>
<dbReference type="Gene3D" id="3.40.50.2000">
    <property type="entry name" value="Glycogen Phosphorylase B"/>
    <property type="match status" value="2"/>
</dbReference>
<comment type="caution">
    <text evidence="2">The sequence shown here is derived from an EMBL/GenBank/DDBJ whole genome shotgun (WGS) entry which is preliminary data.</text>
</comment>
<accession>A0A916J5M3</accession>
<dbReference type="CDD" id="cd03794">
    <property type="entry name" value="GT4_WbuB-like"/>
    <property type="match status" value="1"/>
</dbReference>
<evidence type="ECO:0000313" key="3">
    <source>
        <dbReference type="Proteomes" id="UP000742786"/>
    </source>
</evidence>
<name>A0A916J5M3_9PROT</name>
<dbReference type="Pfam" id="PF13692">
    <property type="entry name" value="Glyco_trans_1_4"/>
    <property type="match status" value="1"/>
</dbReference>
<dbReference type="Pfam" id="PF13439">
    <property type="entry name" value="Glyco_transf_4"/>
    <property type="match status" value="1"/>
</dbReference>
<gene>
    <name evidence="2" type="ORF">GTOL_10756</name>
</gene>
<dbReference type="SUPFAM" id="SSF53756">
    <property type="entry name" value="UDP-Glycosyltransferase/glycogen phosphorylase"/>
    <property type="match status" value="1"/>
</dbReference>
<dbReference type="InterPro" id="IPR028098">
    <property type="entry name" value="Glyco_trans_4-like_N"/>
</dbReference>